<comment type="subcellular location">
    <subcellularLocation>
        <location evidence="1">Cell membrane</location>
        <topology evidence="1">Multi-pass membrane protein</topology>
    </subcellularLocation>
</comment>
<organism evidence="8 9">
    <name type="scientific">Candidatus Enterococcus ikei</name>
    <dbReference type="NCBI Taxonomy" id="2815326"/>
    <lineage>
        <taxon>Bacteria</taxon>
        <taxon>Bacillati</taxon>
        <taxon>Bacillota</taxon>
        <taxon>Bacilli</taxon>
        <taxon>Lactobacillales</taxon>
        <taxon>Enterococcaceae</taxon>
        <taxon>Enterococcus</taxon>
    </lineage>
</organism>
<evidence type="ECO:0000256" key="7">
    <source>
        <dbReference type="SAM" id="Phobius"/>
    </source>
</evidence>
<evidence type="ECO:0000256" key="1">
    <source>
        <dbReference type="ARBA" id="ARBA00004651"/>
    </source>
</evidence>
<feature type="transmembrane region" description="Helical" evidence="7">
    <location>
        <begin position="127"/>
        <end position="148"/>
    </location>
</feature>
<name>A0ABS3H323_9ENTE</name>
<evidence type="ECO:0000256" key="6">
    <source>
        <dbReference type="ARBA" id="ARBA00023136"/>
    </source>
</evidence>
<evidence type="ECO:0000256" key="5">
    <source>
        <dbReference type="ARBA" id="ARBA00022989"/>
    </source>
</evidence>
<keyword evidence="4 7" id="KW-0812">Transmembrane</keyword>
<evidence type="ECO:0000313" key="9">
    <source>
        <dbReference type="Proteomes" id="UP000664632"/>
    </source>
</evidence>
<dbReference type="PIRSF" id="PIRSF006060">
    <property type="entry name" value="AA_transporter"/>
    <property type="match status" value="1"/>
</dbReference>
<sequence length="511" mass="57171">MKTTTTFSPKRLVMIITMTVFSFSSMTTAFFLMGIKAFPYFIGAALFYFIPYAIIIAEFTGVYKNHIGGLYQWLAGHLSEKVAFIAAFLWYCSYFIWMISLFMKLWIPSSILLFGQDLTKKNNSNPYFSTAILIGMLSILAVFVTLFFVSKGFKGIASSLYLSGILMTILIVASLGGNLLLWITNRSDILPNLTASFKGIQKNSTSGQTLIEQLSFLIFAITAFGGLDTIASLVDKTGKQKKQFPKLLIFSSILVVSCYFLGIFLWSGGTDLAHLKANNSIHLGNLMYELMENLGYSVGQALSLTALQSQFLAQVFTRYTALTLLLSYISLLSTIFYLPIRTLVEGTPQHYWHPRLKQKNKHDMPIYALLAQGSLISLFILGISLGSQYVVFLYNQLTLMTNISRAIPYLLVALAYPAFKKKQLVNNPTTVLVPSRINATLLSTSVILSITLAIGFQIYQPLSQGNLLQSLTLLIGPLLFTLLAYLLYQHFHRKKEITQNEDGTEVYNLEK</sequence>
<feature type="transmembrane region" description="Helical" evidence="7">
    <location>
        <begin position="247"/>
        <end position="266"/>
    </location>
</feature>
<dbReference type="InterPro" id="IPR002293">
    <property type="entry name" value="AA/rel_permease1"/>
</dbReference>
<keyword evidence="6 7" id="KW-0472">Membrane</keyword>
<dbReference type="PANTHER" id="PTHR42770:SF15">
    <property type="entry name" value="GLUTAMATE_GAMMA-AMINOBUTYRATE ANTIPORTER-RELATED"/>
    <property type="match status" value="1"/>
</dbReference>
<dbReference type="Pfam" id="PF13520">
    <property type="entry name" value="AA_permease_2"/>
    <property type="match status" value="1"/>
</dbReference>
<feature type="transmembrane region" description="Helical" evidence="7">
    <location>
        <begin position="214"/>
        <end position="235"/>
    </location>
</feature>
<accession>A0ABS3H323</accession>
<feature type="transmembrane region" description="Helical" evidence="7">
    <location>
        <begin position="319"/>
        <end position="344"/>
    </location>
</feature>
<keyword evidence="2" id="KW-0813">Transport</keyword>
<dbReference type="Gene3D" id="1.20.1740.10">
    <property type="entry name" value="Amino acid/polyamine transporter I"/>
    <property type="match status" value="1"/>
</dbReference>
<dbReference type="Proteomes" id="UP000664632">
    <property type="component" value="Unassembled WGS sequence"/>
</dbReference>
<protein>
    <submittedName>
        <fullName evidence="8">Amino acid permease</fullName>
    </submittedName>
</protein>
<comment type="caution">
    <text evidence="8">The sequence shown here is derived from an EMBL/GenBank/DDBJ whole genome shotgun (WGS) entry which is preliminary data.</text>
</comment>
<evidence type="ECO:0000256" key="2">
    <source>
        <dbReference type="ARBA" id="ARBA00022448"/>
    </source>
</evidence>
<keyword evidence="9" id="KW-1185">Reference proteome</keyword>
<dbReference type="EMBL" id="JAFLWD010000055">
    <property type="protein sequence ID" value="MBO0441880.1"/>
    <property type="molecule type" value="Genomic_DNA"/>
</dbReference>
<evidence type="ECO:0000256" key="4">
    <source>
        <dbReference type="ARBA" id="ARBA00022692"/>
    </source>
</evidence>
<keyword evidence="3" id="KW-1003">Cell membrane</keyword>
<dbReference type="PANTHER" id="PTHR42770">
    <property type="entry name" value="AMINO ACID TRANSPORTER-RELATED"/>
    <property type="match status" value="1"/>
</dbReference>
<proteinExistence type="predicted"/>
<feature type="transmembrane region" description="Helical" evidence="7">
    <location>
        <begin position="12"/>
        <end position="32"/>
    </location>
</feature>
<feature type="transmembrane region" description="Helical" evidence="7">
    <location>
        <begin position="365"/>
        <end position="385"/>
    </location>
</feature>
<feature type="transmembrane region" description="Helical" evidence="7">
    <location>
        <begin position="471"/>
        <end position="488"/>
    </location>
</feature>
<gene>
    <name evidence="8" type="ORF">JZO69_16060</name>
</gene>
<evidence type="ECO:0000313" key="8">
    <source>
        <dbReference type="EMBL" id="MBO0441880.1"/>
    </source>
</evidence>
<feature type="transmembrane region" description="Helical" evidence="7">
    <location>
        <begin position="397"/>
        <end position="419"/>
    </location>
</feature>
<reference evidence="8 9" key="1">
    <citation type="submission" date="2021-03" db="EMBL/GenBank/DDBJ databases">
        <title>Enterococcal diversity collection.</title>
        <authorList>
            <person name="Gilmore M.S."/>
            <person name="Schwartzman J."/>
            <person name="Van Tyne D."/>
            <person name="Martin M."/>
            <person name="Earl A.M."/>
            <person name="Manson A.L."/>
            <person name="Straub T."/>
            <person name="Salamzade R."/>
            <person name="Saavedra J."/>
            <person name="Lebreton F."/>
            <person name="Prichula J."/>
            <person name="Schaufler K."/>
            <person name="Gaca A."/>
            <person name="Sgardioli B."/>
            <person name="Wagenaar J."/>
            <person name="Strong T."/>
        </authorList>
    </citation>
    <scope>NUCLEOTIDE SEQUENCE [LARGE SCALE GENOMIC DNA]</scope>
    <source>
        <strain evidence="8 9">DIV0869a</strain>
    </source>
</reference>
<feature type="transmembrane region" description="Helical" evidence="7">
    <location>
        <begin position="38"/>
        <end position="61"/>
    </location>
</feature>
<dbReference type="InterPro" id="IPR050367">
    <property type="entry name" value="APC_superfamily"/>
</dbReference>
<feature type="transmembrane region" description="Helical" evidence="7">
    <location>
        <begin position="439"/>
        <end position="459"/>
    </location>
</feature>
<feature type="transmembrane region" description="Helical" evidence="7">
    <location>
        <begin position="82"/>
        <end position="107"/>
    </location>
</feature>
<dbReference type="RefSeq" id="WP_207113824.1">
    <property type="nucleotide sequence ID" value="NZ_JAFLWD010000055.1"/>
</dbReference>
<feature type="transmembrane region" description="Helical" evidence="7">
    <location>
        <begin position="160"/>
        <end position="183"/>
    </location>
</feature>
<keyword evidence="5 7" id="KW-1133">Transmembrane helix</keyword>
<evidence type="ECO:0000256" key="3">
    <source>
        <dbReference type="ARBA" id="ARBA00022475"/>
    </source>
</evidence>